<name>A0A0R3SL94_HYMDI</name>
<dbReference type="Gene3D" id="3.10.10.10">
    <property type="entry name" value="HIV Type 1 Reverse Transcriptase, subunit A, domain 1"/>
    <property type="match status" value="1"/>
</dbReference>
<dbReference type="InterPro" id="IPR043502">
    <property type="entry name" value="DNA/RNA_pol_sf"/>
</dbReference>
<sequence>MNLSKPNKNNNDYVKNVGDAVQRLGVMKYEATFKTKSNATVIYVADGAINLLKLDWIDMFNVLKPKCKPPTCANKRDDEGANCVFRRKRPVLIAAMKIFEDELDNHHPLPVIDTRITIRSSGDFFAKMDLSAAYLQVEVDSESPELLTINIHWRLFQNTRLPLGIKTIPAIF</sequence>
<dbReference type="PANTHER" id="PTHR37984:SF5">
    <property type="entry name" value="PROTEIN NYNRIN-LIKE"/>
    <property type="match status" value="1"/>
</dbReference>
<dbReference type="STRING" id="6216.A0A0R3SL94"/>
<dbReference type="Proteomes" id="UP000274504">
    <property type="component" value="Unassembled WGS sequence"/>
</dbReference>
<dbReference type="WBParaSite" id="HDID_0000570901-mRNA-1">
    <property type="protein sequence ID" value="HDID_0000570901-mRNA-1"/>
    <property type="gene ID" value="HDID_0000570901"/>
</dbReference>
<dbReference type="OrthoDB" id="6118485at2759"/>
<dbReference type="Gene3D" id="3.30.70.270">
    <property type="match status" value="1"/>
</dbReference>
<evidence type="ECO:0000313" key="3">
    <source>
        <dbReference type="WBParaSite" id="HDID_0000570901-mRNA-1"/>
    </source>
</evidence>
<reference evidence="1 2" key="2">
    <citation type="submission" date="2018-11" db="EMBL/GenBank/DDBJ databases">
        <authorList>
            <consortium name="Pathogen Informatics"/>
        </authorList>
    </citation>
    <scope>NUCLEOTIDE SEQUENCE [LARGE SCALE GENOMIC DNA]</scope>
</reference>
<dbReference type="SUPFAM" id="SSF56672">
    <property type="entry name" value="DNA/RNA polymerases"/>
    <property type="match status" value="1"/>
</dbReference>
<reference evidence="3" key="1">
    <citation type="submission" date="2017-02" db="UniProtKB">
        <authorList>
            <consortium name="WormBaseParasite"/>
        </authorList>
    </citation>
    <scope>IDENTIFICATION</scope>
</reference>
<protein>
    <submittedName>
        <fullName evidence="3">Reverse transcriptase domain-containing protein</fullName>
    </submittedName>
</protein>
<evidence type="ECO:0000313" key="2">
    <source>
        <dbReference type="Proteomes" id="UP000274504"/>
    </source>
</evidence>
<proteinExistence type="predicted"/>
<organism evidence="3">
    <name type="scientific">Hymenolepis diminuta</name>
    <name type="common">Rat tapeworm</name>
    <dbReference type="NCBI Taxonomy" id="6216"/>
    <lineage>
        <taxon>Eukaryota</taxon>
        <taxon>Metazoa</taxon>
        <taxon>Spiralia</taxon>
        <taxon>Lophotrochozoa</taxon>
        <taxon>Platyhelminthes</taxon>
        <taxon>Cestoda</taxon>
        <taxon>Eucestoda</taxon>
        <taxon>Cyclophyllidea</taxon>
        <taxon>Hymenolepididae</taxon>
        <taxon>Hymenolepis</taxon>
    </lineage>
</organism>
<evidence type="ECO:0000313" key="1">
    <source>
        <dbReference type="EMBL" id="VDL58025.1"/>
    </source>
</evidence>
<dbReference type="InterPro" id="IPR043128">
    <property type="entry name" value="Rev_trsase/Diguanyl_cyclase"/>
</dbReference>
<dbReference type="AlphaFoldDB" id="A0A0R3SL94"/>
<dbReference type="PANTHER" id="PTHR37984">
    <property type="entry name" value="PROTEIN CBG26694"/>
    <property type="match status" value="1"/>
</dbReference>
<dbReference type="InterPro" id="IPR050951">
    <property type="entry name" value="Retrovirus_Pol_polyprotein"/>
</dbReference>
<accession>A0A0R3SL94</accession>
<gene>
    <name evidence="1" type="ORF">HDID_LOCUS5707</name>
</gene>
<dbReference type="EMBL" id="UYSG01003257">
    <property type="protein sequence ID" value="VDL58025.1"/>
    <property type="molecule type" value="Genomic_DNA"/>
</dbReference>